<dbReference type="AlphaFoldDB" id="A0ABD0TE31"/>
<evidence type="ECO:0000256" key="1">
    <source>
        <dbReference type="SAM" id="SignalP"/>
    </source>
</evidence>
<proteinExistence type="predicted"/>
<dbReference type="Proteomes" id="UP001549921">
    <property type="component" value="Unassembled WGS sequence"/>
</dbReference>
<dbReference type="SUPFAM" id="SSF54001">
    <property type="entry name" value="Cysteine proteinases"/>
    <property type="match status" value="1"/>
</dbReference>
<dbReference type="Pfam" id="PF08246">
    <property type="entry name" value="Inhibitor_I29"/>
    <property type="match status" value="1"/>
</dbReference>
<evidence type="ECO:0000259" key="2">
    <source>
        <dbReference type="SMART" id="SM00848"/>
    </source>
</evidence>
<dbReference type="Gene3D" id="1.10.287.2250">
    <property type="match status" value="1"/>
</dbReference>
<keyword evidence="1" id="KW-0732">Signal</keyword>
<reference evidence="3 4" key="1">
    <citation type="submission" date="2024-06" db="EMBL/GenBank/DDBJ databases">
        <title>A chromosome-level genome assembly of beet webworm, Loxostege sticticalis.</title>
        <authorList>
            <person name="Zhang Y."/>
        </authorList>
    </citation>
    <scope>NUCLEOTIDE SEQUENCE [LARGE SCALE GENOMIC DNA]</scope>
    <source>
        <strain evidence="3">AQ028</strain>
        <tissue evidence="3">Male pupae</tissue>
    </source>
</reference>
<accession>A0ABD0TE31</accession>
<evidence type="ECO:0000313" key="3">
    <source>
        <dbReference type="EMBL" id="KAL0841334.1"/>
    </source>
</evidence>
<sequence length="100" mass="11726">MKLLVSIALVVCICALTMAAPDKEFYDLEKAPEIFEKFIKDFNRVYNDDADKQVHFEAFKKNLEKINQQNKDSKTATFGINKFADYTEEERKNMFGFKRT</sequence>
<protein>
    <recommendedName>
        <fullName evidence="2">Cathepsin propeptide inhibitor domain-containing protein</fullName>
    </recommendedName>
</protein>
<dbReference type="EMBL" id="JBEDNZ010000006">
    <property type="protein sequence ID" value="KAL0841334.1"/>
    <property type="molecule type" value="Genomic_DNA"/>
</dbReference>
<comment type="caution">
    <text evidence="3">The sequence shown here is derived from an EMBL/GenBank/DDBJ whole genome shotgun (WGS) entry which is preliminary data.</text>
</comment>
<gene>
    <name evidence="3" type="ORF">ABMA28_015046</name>
</gene>
<dbReference type="SMART" id="SM00848">
    <property type="entry name" value="Inhibitor_I29"/>
    <property type="match status" value="1"/>
</dbReference>
<organism evidence="3 4">
    <name type="scientific">Loxostege sticticalis</name>
    <name type="common">Beet webworm moth</name>
    <dbReference type="NCBI Taxonomy" id="481309"/>
    <lineage>
        <taxon>Eukaryota</taxon>
        <taxon>Metazoa</taxon>
        <taxon>Ecdysozoa</taxon>
        <taxon>Arthropoda</taxon>
        <taxon>Hexapoda</taxon>
        <taxon>Insecta</taxon>
        <taxon>Pterygota</taxon>
        <taxon>Neoptera</taxon>
        <taxon>Endopterygota</taxon>
        <taxon>Lepidoptera</taxon>
        <taxon>Glossata</taxon>
        <taxon>Ditrysia</taxon>
        <taxon>Pyraloidea</taxon>
        <taxon>Crambidae</taxon>
        <taxon>Pyraustinae</taxon>
        <taxon>Loxostege</taxon>
    </lineage>
</organism>
<evidence type="ECO:0000313" key="4">
    <source>
        <dbReference type="Proteomes" id="UP001549921"/>
    </source>
</evidence>
<name>A0ABD0TE31_LOXSC</name>
<feature type="domain" description="Cathepsin propeptide inhibitor" evidence="2">
    <location>
        <begin position="35"/>
        <end position="91"/>
    </location>
</feature>
<dbReference type="InterPro" id="IPR038765">
    <property type="entry name" value="Papain-like_cys_pep_sf"/>
</dbReference>
<dbReference type="InterPro" id="IPR013201">
    <property type="entry name" value="Prot_inhib_I29"/>
</dbReference>
<feature type="signal peptide" evidence="1">
    <location>
        <begin position="1"/>
        <end position="19"/>
    </location>
</feature>
<feature type="chain" id="PRO_5044797530" description="Cathepsin propeptide inhibitor domain-containing protein" evidence="1">
    <location>
        <begin position="20"/>
        <end position="100"/>
    </location>
</feature>